<protein>
    <submittedName>
        <fullName evidence="2">Uncharacterized protein</fullName>
    </submittedName>
</protein>
<dbReference type="AlphaFoldDB" id="M4Q7Q1"/>
<proteinExistence type="predicted"/>
<evidence type="ECO:0000256" key="1">
    <source>
        <dbReference type="SAM" id="Phobius"/>
    </source>
</evidence>
<organism evidence="2">
    <name type="scientific">uncultured bacterium LAB20</name>
    <dbReference type="NCBI Taxonomy" id="1204709"/>
    <lineage>
        <taxon>Bacteria</taxon>
        <taxon>environmental samples</taxon>
    </lineage>
</organism>
<dbReference type="EMBL" id="JX163906">
    <property type="protein sequence ID" value="AGH13494.1"/>
    <property type="molecule type" value="Genomic_DNA"/>
</dbReference>
<keyword evidence="1" id="KW-1133">Transmembrane helix</keyword>
<keyword evidence="1" id="KW-0472">Membrane</keyword>
<sequence>MKNKAYYKDLSERWFEALLTEDEERALKAFLASTDDPDFDEAKAVAGYFATGKAVHGVKEANRRPRQVTRLLPWTAVAVAASLALVAAIGLHHRQNDCYVLAYGEKSTDPKLALADMSATLGGIFADVENVGEELFDLFNPAL</sequence>
<name>M4Q7Q1_9BACT</name>
<keyword evidence="1" id="KW-0812">Transmembrane</keyword>
<evidence type="ECO:0000313" key="2">
    <source>
        <dbReference type="EMBL" id="AGH13494.1"/>
    </source>
</evidence>
<accession>M4Q7Q1</accession>
<reference evidence="2" key="1">
    <citation type="journal article" date="2012" name="Biotechnol. Biofuels">
        <title>Microbial ?-glucosidases from cow rumen metagenome enhance the saccharification of lignocellulose in combination with commercial cellulase cocktail.</title>
        <authorList>
            <person name="Del Pozo M.V."/>
            <person name="Fernandez-Arrojo L."/>
            <person name="Gil-Martinez J."/>
            <person name="Montesinos A."/>
            <person name="Chernikova T.N."/>
            <person name="Nechitaylo T.Y."/>
            <person name="Waliszek A."/>
            <person name="Tortajada M."/>
            <person name="Rojas A."/>
            <person name="Huws S.A."/>
            <person name="Golyshina O.V."/>
            <person name="Newbold C.J."/>
            <person name="Polaina J."/>
            <person name="Ferrer M."/>
            <person name="Golyshin P.N."/>
        </authorList>
    </citation>
    <scope>NUCLEOTIDE SEQUENCE</scope>
</reference>
<feature type="transmembrane region" description="Helical" evidence="1">
    <location>
        <begin position="71"/>
        <end position="91"/>
    </location>
</feature>